<dbReference type="EMBL" id="JADGJD010003173">
    <property type="protein sequence ID" value="KAJ3025147.1"/>
    <property type="molecule type" value="Genomic_DNA"/>
</dbReference>
<reference evidence="1" key="1">
    <citation type="submission" date="2020-05" db="EMBL/GenBank/DDBJ databases">
        <title>Phylogenomic resolution of chytrid fungi.</title>
        <authorList>
            <person name="Stajich J.E."/>
            <person name="Amses K."/>
            <person name="Simmons R."/>
            <person name="Seto K."/>
            <person name="Myers J."/>
            <person name="Bonds A."/>
            <person name="Quandt C.A."/>
            <person name="Barry K."/>
            <person name="Liu P."/>
            <person name="Grigoriev I."/>
            <person name="Longcore J.E."/>
            <person name="James T.Y."/>
        </authorList>
    </citation>
    <scope>NUCLEOTIDE SEQUENCE</scope>
    <source>
        <strain evidence="1">JEL0318</strain>
    </source>
</reference>
<name>A0AAD5RZH3_9FUNG</name>
<evidence type="ECO:0000313" key="2">
    <source>
        <dbReference type="Proteomes" id="UP001212841"/>
    </source>
</evidence>
<proteinExistence type="predicted"/>
<accession>A0AAD5RZH3</accession>
<keyword evidence="2" id="KW-1185">Reference proteome</keyword>
<comment type="caution">
    <text evidence="1">The sequence shown here is derived from an EMBL/GenBank/DDBJ whole genome shotgun (WGS) entry which is preliminary data.</text>
</comment>
<protein>
    <submittedName>
        <fullName evidence="1">Uncharacterized protein</fullName>
    </submittedName>
</protein>
<organism evidence="1 2">
    <name type="scientific">Rhizophlyctis rosea</name>
    <dbReference type="NCBI Taxonomy" id="64517"/>
    <lineage>
        <taxon>Eukaryota</taxon>
        <taxon>Fungi</taxon>
        <taxon>Fungi incertae sedis</taxon>
        <taxon>Chytridiomycota</taxon>
        <taxon>Chytridiomycota incertae sedis</taxon>
        <taxon>Chytridiomycetes</taxon>
        <taxon>Rhizophlyctidales</taxon>
        <taxon>Rhizophlyctidaceae</taxon>
        <taxon>Rhizophlyctis</taxon>
    </lineage>
</organism>
<gene>
    <name evidence="1" type="ORF">HK097_006746</name>
</gene>
<evidence type="ECO:0000313" key="1">
    <source>
        <dbReference type="EMBL" id="KAJ3025147.1"/>
    </source>
</evidence>
<dbReference type="Proteomes" id="UP001212841">
    <property type="component" value="Unassembled WGS sequence"/>
</dbReference>
<feature type="non-terminal residue" evidence="1">
    <location>
        <position position="1"/>
    </location>
</feature>
<dbReference type="AlphaFoldDB" id="A0AAD5RZH3"/>
<sequence>FNFEEGYFMHRINSPALKSLRNFELPFSPLDVEFVIAEVSDLFPGAGPGEDVDAFYFTDIEFITPMTRPSTGFWQEQAARLKRGDNIERPVQTLNYQSCQGNSGSQVTFNVDCGMARSISSALLLGRPNFDAPDAASGQPEFGVGSTVYDKLSYSSDLGIRSLRFTVNGKMMPEGKGISYSKYDPELYCLSFRHIEPGRNAYVPSTYLFDNAATVNGLSCRGWQMRWQFSDVLSTYADALASVNGTFGIVCSTVPEPPQYPKSVKVFKPDVELEIYYIVDQALVISETNVDWTPVW</sequence>